<dbReference type="EMBL" id="RKLT01000019">
    <property type="protein sequence ID" value="MBX0297399.1"/>
    <property type="molecule type" value="Genomic_DNA"/>
</dbReference>
<dbReference type="RefSeq" id="WP_220581986.1">
    <property type="nucleotide sequence ID" value="NZ_RKLT01000019.1"/>
</dbReference>
<proteinExistence type="predicted"/>
<name>A0AAW4PHE0_9EURY</name>
<keyword evidence="2" id="KW-1185">Reference proteome</keyword>
<sequence>MENPRTPINPSEEAALELIEQCVDSSSEQSGISREDAVSHLVDDGIEQADANARIKQLLLKGYLYEVDNELRIPPRR</sequence>
<gene>
    <name evidence="1" type="ORF">EGH23_21200</name>
</gene>
<protein>
    <submittedName>
        <fullName evidence="1">Uncharacterized protein</fullName>
    </submittedName>
</protein>
<accession>A0AAW4PHE0</accession>
<dbReference type="AlphaFoldDB" id="A0AAW4PHE0"/>
<evidence type="ECO:0000313" key="2">
    <source>
        <dbReference type="Proteomes" id="UP001430455"/>
    </source>
</evidence>
<organism evidence="1 2">
    <name type="scientific">Haloarcula nitratireducens</name>
    <dbReference type="NCBI Taxonomy" id="2487749"/>
    <lineage>
        <taxon>Archaea</taxon>
        <taxon>Methanobacteriati</taxon>
        <taxon>Methanobacteriota</taxon>
        <taxon>Stenosarchaea group</taxon>
        <taxon>Halobacteria</taxon>
        <taxon>Halobacteriales</taxon>
        <taxon>Haloarculaceae</taxon>
        <taxon>Haloarcula</taxon>
    </lineage>
</organism>
<reference evidence="1 2" key="1">
    <citation type="submission" date="2021-06" db="EMBL/GenBank/DDBJ databases">
        <title>Halomicroarcula sp. a new haloarchaeum isolated from saline soil.</title>
        <authorList>
            <person name="Duran-Viseras A."/>
            <person name="Sanchez-Porro C."/>
            <person name="Ventosa A."/>
        </authorList>
    </citation>
    <scope>NUCLEOTIDE SEQUENCE [LARGE SCALE GENOMIC DNA]</scope>
    <source>
        <strain evidence="1 2">F27</strain>
    </source>
</reference>
<evidence type="ECO:0000313" key="1">
    <source>
        <dbReference type="EMBL" id="MBX0297399.1"/>
    </source>
</evidence>
<comment type="caution">
    <text evidence="1">The sequence shown here is derived from an EMBL/GenBank/DDBJ whole genome shotgun (WGS) entry which is preliminary data.</text>
</comment>
<dbReference type="Proteomes" id="UP001430455">
    <property type="component" value="Unassembled WGS sequence"/>
</dbReference>